<dbReference type="InterPro" id="IPR020472">
    <property type="entry name" value="WD40_PAC1"/>
</dbReference>
<evidence type="ECO:0000256" key="8">
    <source>
        <dbReference type="SAM" id="MobiDB-lite"/>
    </source>
</evidence>
<reference evidence="11 12" key="1">
    <citation type="submission" date="2019-08" db="EMBL/GenBank/DDBJ databases">
        <title>Deep-cultivation of Planctomycetes and their phenomic and genomic characterization uncovers novel biology.</title>
        <authorList>
            <person name="Wiegand S."/>
            <person name="Jogler M."/>
            <person name="Boedeker C."/>
            <person name="Pinto D."/>
            <person name="Vollmers J."/>
            <person name="Rivas-Marin E."/>
            <person name="Kohn T."/>
            <person name="Peeters S.H."/>
            <person name="Heuer A."/>
            <person name="Rast P."/>
            <person name="Oberbeckmann S."/>
            <person name="Bunk B."/>
            <person name="Jeske O."/>
            <person name="Meyerdierks A."/>
            <person name="Storesund J.E."/>
            <person name="Kallscheuer N."/>
            <person name="Luecker S."/>
            <person name="Lage O.M."/>
            <person name="Pohl T."/>
            <person name="Merkel B.J."/>
            <person name="Hornburger P."/>
            <person name="Mueller R.-W."/>
            <person name="Bruemmer F."/>
            <person name="Labrenz M."/>
            <person name="Spormann A.M."/>
            <person name="Op Den Camp H."/>
            <person name="Overmann J."/>
            <person name="Amann R."/>
            <person name="Jetten M.S.M."/>
            <person name="Mascher T."/>
            <person name="Medema M.H."/>
            <person name="Devos D.P."/>
            <person name="Kaster A.-K."/>
            <person name="Ovreas L."/>
            <person name="Rohde M."/>
            <person name="Galperin M.Y."/>
            <person name="Jogler C."/>
        </authorList>
    </citation>
    <scope>NUCLEOTIDE SEQUENCE [LARGE SCALE GENOMIC DNA]</scope>
    <source>
        <strain evidence="11 12">LF1</strain>
    </source>
</reference>
<dbReference type="SUPFAM" id="SSF50998">
    <property type="entry name" value="Quinoprotein alcohol dehydrogenase-like"/>
    <property type="match status" value="2"/>
</dbReference>
<feature type="binding site" evidence="6">
    <location>
        <position position="236"/>
    </location>
    <ligand>
        <name>ATP</name>
        <dbReference type="ChEBI" id="CHEBI:30616"/>
    </ligand>
</feature>
<dbReference type="Pfam" id="PF00400">
    <property type="entry name" value="WD40"/>
    <property type="match status" value="12"/>
</dbReference>
<dbReference type="EC" id="2.7.11.1" evidence="11"/>
<evidence type="ECO:0000256" key="6">
    <source>
        <dbReference type="PROSITE-ProRule" id="PRU10141"/>
    </source>
</evidence>
<feature type="repeat" description="WD" evidence="5">
    <location>
        <begin position="1794"/>
        <end position="1835"/>
    </location>
</feature>
<dbReference type="SMART" id="SM00220">
    <property type="entry name" value="S_TKc"/>
    <property type="match status" value="1"/>
</dbReference>
<dbReference type="PROSITE" id="PS50082">
    <property type="entry name" value="WD_REPEATS_2"/>
    <property type="match status" value="9"/>
</dbReference>
<evidence type="ECO:0000256" key="9">
    <source>
        <dbReference type="SAM" id="Phobius"/>
    </source>
</evidence>
<dbReference type="InterPro" id="IPR050349">
    <property type="entry name" value="WD_LIS1/nudF_dynein_reg"/>
</dbReference>
<keyword evidence="4 6" id="KW-0067">ATP-binding</keyword>
<dbReference type="InterPro" id="IPR019775">
    <property type="entry name" value="WD40_repeat_CS"/>
</dbReference>
<accession>A0A5B1CI68</accession>
<keyword evidence="11" id="KW-0418">Kinase</keyword>
<evidence type="ECO:0000259" key="10">
    <source>
        <dbReference type="PROSITE" id="PS50011"/>
    </source>
</evidence>
<evidence type="ECO:0000313" key="12">
    <source>
        <dbReference type="Proteomes" id="UP000322699"/>
    </source>
</evidence>
<feature type="coiled-coil region" evidence="7">
    <location>
        <begin position="640"/>
        <end position="759"/>
    </location>
</feature>
<proteinExistence type="predicted"/>
<dbReference type="GO" id="GO:0005524">
    <property type="term" value="F:ATP binding"/>
    <property type="evidence" value="ECO:0007669"/>
    <property type="project" value="UniProtKB-UniRule"/>
</dbReference>
<dbReference type="SUPFAM" id="SSF50978">
    <property type="entry name" value="WD40 repeat-like"/>
    <property type="match status" value="1"/>
</dbReference>
<dbReference type="PROSITE" id="PS00678">
    <property type="entry name" value="WD_REPEATS_1"/>
    <property type="match status" value="2"/>
</dbReference>
<dbReference type="PANTHER" id="PTHR44129">
    <property type="entry name" value="WD REPEAT-CONTAINING PROTEIN POP1"/>
    <property type="match status" value="1"/>
</dbReference>
<feature type="region of interest" description="Disordered" evidence="8">
    <location>
        <begin position="1"/>
        <end position="90"/>
    </location>
</feature>
<dbReference type="InterPro" id="IPR011047">
    <property type="entry name" value="Quinoprotein_ADH-like_sf"/>
</dbReference>
<dbReference type="CDD" id="cd00200">
    <property type="entry name" value="WD40"/>
    <property type="match status" value="2"/>
</dbReference>
<keyword evidence="7" id="KW-0175">Coiled coil</keyword>
<dbReference type="SMART" id="SM00320">
    <property type="entry name" value="WD40"/>
    <property type="match status" value="16"/>
</dbReference>
<evidence type="ECO:0000256" key="4">
    <source>
        <dbReference type="ARBA" id="ARBA00022840"/>
    </source>
</evidence>
<dbReference type="PROSITE" id="PS50294">
    <property type="entry name" value="WD_REPEATS_REGION"/>
    <property type="match status" value="6"/>
</dbReference>
<feature type="repeat" description="WD" evidence="5">
    <location>
        <begin position="1115"/>
        <end position="1153"/>
    </location>
</feature>
<dbReference type="PRINTS" id="PR00320">
    <property type="entry name" value="GPROTEINBRPT"/>
</dbReference>
<dbReference type="Proteomes" id="UP000322699">
    <property type="component" value="Unassembled WGS sequence"/>
</dbReference>
<feature type="compositionally biased region" description="Polar residues" evidence="8">
    <location>
        <begin position="21"/>
        <end position="38"/>
    </location>
</feature>
<keyword evidence="9" id="KW-1133">Transmembrane helix</keyword>
<dbReference type="GO" id="GO:0004674">
    <property type="term" value="F:protein serine/threonine kinase activity"/>
    <property type="evidence" value="ECO:0007669"/>
    <property type="project" value="UniProtKB-EC"/>
</dbReference>
<feature type="repeat" description="WD" evidence="5">
    <location>
        <begin position="1312"/>
        <end position="1353"/>
    </location>
</feature>
<dbReference type="EMBL" id="VRLW01000001">
    <property type="protein sequence ID" value="KAA1259645.1"/>
    <property type="molecule type" value="Genomic_DNA"/>
</dbReference>
<feature type="repeat" description="WD" evidence="5">
    <location>
        <begin position="1741"/>
        <end position="1785"/>
    </location>
</feature>
<dbReference type="Pfam" id="PF00069">
    <property type="entry name" value="Pkinase"/>
    <property type="match status" value="1"/>
</dbReference>
<feature type="repeat" description="WD" evidence="5">
    <location>
        <begin position="1073"/>
        <end position="1114"/>
    </location>
</feature>
<keyword evidence="9" id="KW-0472">Membrane</keyword>
<comment type="caution">
    <text evidence="11">The sequence shown here is derived from an EMBL/GenBank/DDBJ whole genome shotgun (WGS) entry which is preliminary data.</text>
</comment>
<evidence type="ECO:0000256" key="7">
    <source>
        <dbReference type="SAM" id="Coils"/>
    </source>
</evidence>
<gene>
    <name evidence="11" type="primary">pknD_2</name>
    <name evidence="11" type="ORF">LF1_21800</name>
</gene>
<keyword evidence="12" id="KW-1185">Reference proteome</keyword>
<evidence type="ECO:0000256" key="5">
    <source>
        <dbReference type="PROSITE-ProRule" id="PRU00221"/>
    </source>
</evidence>
<evidence type="ECO:0000256" key="1">
    <source>
        <dbReference type="ARBA" id="ARBA00022574"/>
    </source>
</evidence>
<dbReference type="PROSITE" id="PS50011">
    <property type="entry name" value="PROTEIN_KINASE_DOM"/>
    <property type="match status" value="1"/>
</dbReference>
<feature type="repeat" description="WD" evidence="5">
    <location>
        <begin position="1591"/>
        <end position="1637"/>
    </location>
</feature>
<keyword evidence="3 6" id="KW-0547">Nucleotide-binding</keyword>
<feature type="compositionally biased region" description="Basic and acidic residues" evidence="8">
    <location>
        <begin position="1"/>
        <end position="20"/>
    </location>
</feature>
<sequence length="1839" mass="200356">MVDPNKDNNADDPSDLEKTTEINSNELTTPIEPSSGADTPSPDHSRDSSAIDRSQEQRKTTVRRGTSRASSSAANFPSRKDGGSSGTVKMKSSLMAGDDIGATINARELTGKDAEIWATVVADIPVDQVVGGKTAGGMETEETIDGLQMESTSATAFSAGVSAGVSAGGQTDETPAIDKTVSDRNFDRLRVCELAPLKTDPKTNSDYRLIRKLGQGGMGDVFVARQGSLDRLLALKLIKPIDGKRRQKLMQTGRLKEVEQERRLQFLSEAIVTGDLDHPNIVPIHDVAMTPEGDLFYSMKRVIGTPWSEQIKSMSVDDNLEVLMRVCDAIAQAHTRGVVHRDIKPENIMLGEFGVVMVMDWGLALPTARYTEKRDSALLTSTGLGGTPAFMSPEMATGPIERIGNAADVYLLGATLFMIVTGKAPHHASTVTECLQAVRENKIREVDAEHRGELLDIAYRAMETDPADRYESVTEFHDAIRDFVRHAGSIQQSWQASQSLEIGIRDSSYEEFSKARYQYEAALRQWSENVPAAEGLDKTLIYHADAALAKEDFDLGLSLLDENRSDHQELIHDLREGKKQRASREAGLRLMKKVAAAMLLFIIVGGGIGLWFINQKRNLANDALEIAQQQRAIAVKQTGLAEEQTKIAEAEKIEADQQRKFAESETLRASKLAAAEAKAKQNAVDEARKALAAEKQAVLAKQIAEEAREDADQKRLEAIAATKRANYEEYVSKIGLAKARLEKNESEVARQILQELKQKSPYATGWEWRWLWRQADGAENETKLDDAVIDLSSSANGDFGAVLLEGGEVKRWSASKNGLPVMRADVTPDQFVDSAVRDPATAVAVSSDPGRLATGHQSGQVVIIDGDQTYQIGAHDTTVSDLKFVGARYLISGSTDRTVRVWDVQQKRELTKPGWHASPVVRVDAVRQGDGLMIAAATSTDTTGSVELWKVPVSSPGAMLAKPTKLGGFRGHDHPVSSVTFSPQGLLVASGDIDGNVLVWNPMKVKPIDYESAIASALSNVSDKRKRPSEVKQNSSTKFARLIDRDIVESELDNNRKGVAKNTLVSVRSSSAERAHRDIVRAIAFDQSGQSIVTASNDYTLKKWNVDDGQLMKKMRGHGGWVTAVQFVPNLDVKGSEERIISASRDQSIRVWNPTTYVGESVEPELPTTAMPHEADISSATFSPDGTRVLTASADHTAAVMTIDPKTLSFRDVVRLQPDRLVEGTAYVAMSMATDDQDKYLFIGSADSTVRIWDIGRGIQQAEVFGTGLNDTIAVSGDGTLLLSGSTSPKIKAVLWKVDPTGKNKAKRLRQLRGHDQAVTAMAVSSDGKLLFTGDSIGYGILWDATTGQPIGPPIENVRGFRIGAAQFASDSRSLWLGADDGQLTQVDLTSRKSIRRLNHDGFVTEISLSRDQQHAVTVSELLTESQLKSRATLWDLKTMRPVTLARSERNLSKSPGTGSRRRNRVTAAAFGKSGHSVVVCQSVDGEKSAIKVWRNVSKAVAGKPDQAFAIPNRLGVAQSAFPLADGRCMTLSKNAAFNWKLKTGKLLHSYRAHAGLTEAAFSLDGKWVATASRSVKLWDSSTGQSVAKIESPHRGPVRSITFQPNANQADGYRFATSGDDGFVRFWKWKPGQSAVQVREYDTDSGRNLNFVRYSSDGKRLLLGGDGGVARILDLRQADSKKSKNAVQSLDIADRGVNLRCGDFSDDGSHVAVGGDDDIARVWKLGQPSQASQVSDQWVKLEGHADSIEDIKIAGDAEGGYRVFTASADDSVKVWDPRTAVENNSRQGREILSLEKHRSDVTAIDLSDDGRLMMTAGKKGQVILWPAQPNEDISDRLFE</sequence>
<dbReference type="InterPro" id="IPR001680">
    <property type="entry name" value="WD40_rpt"/>
</dbReference>
<feature type="repeat" description="WD" evidence="5">
    <location>
        <begin position="1222"/>
        <end position="1255"/>
    </location>
</feature>
<feature type="transmembrane region" description="Helical" evidence="9">
    <location>
        <begin position="594"/>
        <end position="613"/>
    </location>
</feature>
<dbReference type="InterPro" id="IPR036322">
    <property type="entry name" value="WD40_repeat_dom_sf"/>
</dbReference>
<keyword evidence="1 5" id="KW-0853">WD repeat</keyword>
<keyword evidence="9" id="KW-0812">Transmembrane</keyword>
<dbReference type="InterPro" id="IPR008271">
    <property type="entry name" value="Ser/Thr_kinase_AS"/>
</dbReference>
<organism evidence="11 12">
    <name type="scientific">Rubripirellula obstinata</name>
    <dbReference type="NCBI Taxonomy" id="406547"/>
    <lineage>
        <taxon>Bacteria</taxon>
        <taxon>Pseudomonadati</taxon>
        <taxon>Planctomycetota</taxon>
        <taxon>Planctomycetia</taxon>
        <taxon>Pirellulales</taxon>
        <taxon>Pirellulaceae</taxon>
        <taxon>Rubripirellula</taxon>
    </lineage>
</organism>
<dbReference type="InterPro" id="IPR017441">
    <property type="entry name" value="Protein_kinase_ATP_BS"/>
</dbReference>
<feature type="compositionally biased region" description="Basic and acidic residues" evidence="8">
    <location>
        <begin position="41"/>
        <end position="59"/>
    </location>
</feature>
<evidence type="ECO:0000313" key="11">
    <source>
        <dbReference type="EMBL" id="KAA1259645.1"/>
    </source>
</evidence>
<protein>
    <submittedName>
        <fullName evidence="11">Serine/threonine-protein kinase PknD</fullName>
        <ecNumber evidence="11">2.7.11.1</ecNumber>
    </submittedName>
</protein>
<dbReference type="PROSITE" id="PS00108">
    <property type="entry name" value="PROTEIN_KINASE_ST"/>
    <property type="match status" value="1"/>
</dbReference>
<feature type="repeat" description="WD" evidence="5">
    <location>
        <begin position="872"/>
        <end position="912"/>
    </location>
</feature>
<dbReference type="PROSITE" id="PS00107">
    <property type="entry name" value="PROTEIN_KINASE_ATP"/>
    <property type="match status" value="1"/>
</dbReference>
<evidence type="ECO:0000256" key="3">
    <source>
        <dbReference type="ARBA" id="ARBA00022741"/>
    </source>
</evidence>
<dbReference type="SUPFAM" id="SSF56112">
    <property type="entry name" value="Protein kinase-like (PK-like)"/>
    <property type="match status" value="1"/>
</dbReference>
<feature type="domain" description="Protein kinase" evidence="10">
    <location>
        <begin position="207"/>
        <end position="484"/>
    </location>
</feature>
<dbReference type="CDD" id="cd14014">
    <property type="entry name" value="STKc_PknB_like"/>
    <property type="match status" value="1"/>
</dbReference>
<dbReference type="InterPro" id="IPR011009">
    <property type="entry name" value="Kinase-like_dom_sf"/>
</dbReference>
<feature type="repeat" description="WD" evidence="5">
    <location>
        <begin position="969"/>
        <end position="1001"/>
    </location>
</feature>
<dbReference type="Gene3D" id="2.130.10.10">
    <property type="entry name" value="YVTN repeat-like/Quinoprotein amine dehydrogenase"/>
    <property type="match status" value="5"/>
</dbReference>
<keyword evidence="2" id="KW-0677">Repeat</keyword>
<dbReference type="Gene3D" id="1.10.510.10">
    <property type="entry name" value="Transferase(Phosphotransferase) domain 1"/>
    <property type="match status" value="1"/>
</dbReference>
<dbReference type="InterPro" id="IPR000719">
    <property type="entry name" value="Prot_kinase_dom"/>
</dbReference>
<name>A0A5B1CI68_9BACT</name>
<dbReference type="Gene3D" id="3.30.200.20">
    <property type="entry name" value="Phosphorylase Kinase, domain 1"/>
    <property type="match status" value="1"/>
</dbReference>
<keyword evidence="11" id="KW-0808">Transferase</keyword>
<dbReference type="InterPro" id="IPR015943">
    <property type="entry name" value="WD40/YVTN_repeat-like_dom_sf"/>
</dbReference>
<evidence type="ECO:0000256" key="2">
    <source>
        <dbReference type="ARBA" id="ARBA00022737"/>
    </source>
</evidence>